<keyword evidence="2" id="KW-1185">Reference proteome</keyword>
<reference evidence="2" key="1">
    <citation type="journal article" date="2019" name="PLoS Negl. Trop. Dis.">
        <title>Revisiting the worldwide diversity of Leptospira species in the environment.</title>
        <authorList>
            <person name="Vincent A.T."/>
            <person name="Schiettekatte O."/>
            <person name="Bourhy P."/>
            <person name="Veyrier F.J."/>
            <person name="Picardeau M."/>
        </authorList>
    </citation>
    <scope>NUCLEOTIDE SEQUENCE [LARGE SCALE GENOMIC DNA]</scope>
    <source>
        <strain evidence="2">201601955</strain>
    </source>
</reference>
<dbReference type="Pfam" id="PF05721">
    <property type="entry name" value="PhyH"/>
    <property type="match status" value="1"/>
</dbReference>
<dbReference type="RefSeq" id="WP_135659202.1">
    <property type="nucleotide sequence ID" value="NZ_RQHF01000028.1"/>
</dbReference>
<name>A0ABY2NM35_9LEPT</name>
<dbReference type="Gene3D" id="2.60.120.620">
    <property type="entry name" value="q2cbj1_9rhob like domain"/>
    <property type="match status" value="1"/>
</dbReference>
<evidence type="ECO:0000313" key="1">
    <source>
        <dbReference type="EMBL" id="TGM52270.1"/>
    </source>
</evidence>
<evidence type="ECO:0000313" key="2">
    <source>
        <dbReference type="Proteomes" id="UP000298112"/>
    </source>
</evidence>
<proteinExistence type="predicted"/>
<dbReference type="EMBL" id="RQHF01000028">
    <property type="protein sequence ID" value="TGM52270.1"/>
    <property type="molecule type" value="Genomic_DNA"/>
</dbReference>
<protein>
    <submittedName>
        <fullName evidence="1">Deoxygenase</fullName>
    </submittedName>
</protein>
<dbReference type="Proteomes" id="UP000298112">
    <property type="component" value="Unassembled WGS sequence"/>
</dbReference>
<accession>A0ABY2NM35</accession>
<gene>
    <name evidence="1" type="ORF">EHQ95_11415</name>
</gene>
<dbReference type="InterPro" id="IPR008775">
    <property type="entry name" value="Phytyl_CoA_dOase-like"/>
</dbReference>
<organism evidence="1 2">
    <name type="scientific">Leptospira vanthielii</name>
    <dbReference type="NCBI Taxonomy" id="293085"/>
    <lineage>
        <taxon>Bacteria</taxon>
        <taxon>Pseudomonadati</taxon>
        <taxon>Spirochaetota</taxon>
        <taxon>Spirochaetia</taxon>
        <taxon>Leptospirales</taxon>
        <taxon>Leptospiraceae</taxon>
        <taxon>Leptospira</taxon>
    </lineage>
</organism>
<sequence length="258" mass="30887">MNEMILSNAKPQLETLGYYLFPNLIPLDTIKLLKEILVRSNEQWLQEFQNPKNVNSAYLTSIKYTKDKNDRKTLFEFIGSDLLLNICDLIFKDPIYFLNTQIFFNPMDPNKLPYWHRDIQYLGISEEEQKKRIYKDHVWHFRIPLENDPGIWFVPGSHIRWDTEKEREVRLELEGKKNHEDIESQILVPHNPGDLLVFSAHLIHKGNYGSNRFSFDILYTNFPEQKQTQEKWNHFPEKNFLLSDPKKNTLFQLVQNFE</sequence>
<dbReference type="SUPFAM" id="SSF51197">
    <property type="entry name" value="Clavaminate synthase-like"/>
    <property type="match status" value="1"/>
</dbReference>
<comment type="caution">
    <text evidence="1">The sequence shown here is derived from an EMBL/GenBank/DDBJ whole genome shotgun (WGS) entry which is preliminary data.</text>
</comment>